<dbReference type="EC" id="2.7.8.12" evidence="8"/>
<dbReference type="Proteomes" id="UP000704762">
    <property type="component" value="Unassembled WGS sequence"/>
</dbReference>
<evidence type="ECO:0000256" key="4">
    <source>
        <dbReference type="ARBA" id="ARBA00022679"/>
    </source>
</evidence>
<organism evidence="8 9">
    <name type="scientific">Microlunatus panaciterrae</name>
    <dbReference type="NCBI Taxonomy" id="400768"/>
    <lineage>
        <taxon>Bacteria</taxon>
        <taxon>Bacillati</taxon>
        <taxon>Actinomycetota</taxon>
        <taxon>Actinomycetes</taxon>
        <taxon>Propionibacteriales</taxon>
        <taxon>Propionibacteriaceae</taxon>
        <taxon>Microlunatus</taxon>
    </lineage>
</organism>
<dbReference type="SUPFAM" id="SSF53448">
    <property type="entry name" value="Nucleotide-diphospho-sugar transferases"/>
    <property type="match status" value="1"/>
</dbReference>
<gene>
    <name evidence="8" type="ORF">JOE57_000110</name>
</gene>
<evidence type="ECO:0000256" key="1">
    <source>
        <dbReference type="ARBA" id="ARBA00004202"/>
    </source>
</evidence>
<dbReference type="EMBL" id="JAFBCF010000001">
    <property type="protein sequence ID" value="MBM7797189.1"/>
    <property type="molecule type" value="Genomic_DNA"/>
</dbReference>
<reference evidence="8 9" key="1">
    <citation type="submission" date="2021-01" db="EMBL/GenBank/DDBJ databases">
        <title>Sequencing the genomes of 1000 actinobacteria strains.</title>
        <authorList>
            <person name="Klenk H.-P."/>
        </authorList>
    </citation>
    <scope>NUCLEOTIDE SEQUENCE [LARGE SCALE GENOMIC DNA]</scope>
    <source>
        <strain evidence="8 9">DSM 18662</strain>
    </source>
</reference>
<dbReference type="InterPro" id="IPR007554">
    <property type="entry name" value="Glycerophosphate_synth"/>
</dbReference>
<comment type="similarity">
    <text evidence="2">Belongs to the CDP-glycerol glycerophosphotransferase family.</text>
</comment>
<evidence type="ECO:0000256" key="6">
    <source>
        <dbReference type="ARBA" id="ARBA00023136"/>
    </source>
</evidence>
<dbReference type="InterPro" id="IPR001173">
    <property type="entry name" value="Glyco_trans_2-like"/>
</dbReference>
<dbReference type="Gene3D" id="3.40.50.11820">
    <property type="match status" value="1"/>
</dbReference>
<dbReference type="PANTHER" id="PTHR37316">
    <property type="entry name" value="TEICHOIC ACID GLYCEROL-PHOSPHATE PRIMASE"/>
    <property type="match status" value="1"/>
</dbReference>
<keyword evidence="5" id="KW-0777">Teichoic acid biosynthesis</keyword>
<dbReference type="RefSeq" id="WP_204915913.1">
    <property type="nucleotide sequence ID" value="NZ_BAAAQP010000003.1"/>
</dbReference>
<dbReference type="Gene3D" id="3.40.50.12580">
    <property type="match status" value="1"/>
</dbReference>
<evidence type="ECO:0000259" key="7">
    <source>
        <dbReference type="Pfam" id="PF00535"/>
    </source>
</evidence>
<evidence type="ECO:0000313" key="9">
    <source>
        <dbReference type="Proteomes" id="UP000704762"/>
    </source>
</evidence>
<dbReference type="Pfam" id="PF00535">
    <property type="entry name" value="Glycos_transf_2"/>
    <property type="match status" value="1"/>
</dbReference>
<evidence type="ECO:0000256" key="2">
    <source>
        <dbReference type="ARBA" id="ARBA00010488"/>
    </source>
</evidence>
<name>A0ABS2RDV9_9ACTN</name>
<dbReference type="GO" id="GO:0047355">
    <property type="term" value="F:CDP-glycerol glycerophosphotransferase activity"/>
    <property type="evidence" value="ECO:0007669"/>
    <property type="project" value="UniProtKB-EC"/>
</dbReference>
<keyword evidence="3" id="KW-1003">Cell membrane</keyword>
<dbReference type="SUPFAM" id="SSF53756">
    <property type="entry name" value="UDP-Glycosyltransferase/glycogen phosphorylase"/>
    <property type="match status" value="1"/>
</dbReference>
<evidence type="ECO:0000313" key="8">
    <source>
        <dbReference type="EMBL" id="MBM7797189.1"/>
    </source>
</evidence>
<evidence type="ECO:0000256" key="3">
    <source>
        <dbReference type="ARBA" id="ARBA00022475"/>
    </source>
</evidence>
<dbReference type="Pfam" id="PF04464">
    <property type="entry name" value="Glyphos_transf"/>
    <property type="match status" value="1"/>
</dbReference>
<sequence length="1213" mass="133262">MWSTRVRRALRHRLAAIRRRVASTATTKPRKVASRKPKLSVVVDAYDGFGPFFSDCLSQLLGHEPADREILVVLHGASSSVRSLALAQAQLDNRIVVLDDTFEDAATARNAGAARAQGTFIAFVRGCDVIPARGHLQLVRSLIRSGSDLAVGRLVVRRGPVSPSSIDFESEAGTGFRLADRPSVVSDTFVGNRVFRRKFWSSQRLSFEPKAEPDAMTPMIKAYLNGSFDLVADPVYTQQERAEGKPFGWIRPQFARLDDWLRDYHAAQQLLTGPNGTAAARAWRLALLDGGLLPFIDDAEVATAGQWSSLRTVVGELSGQVDASDWSRIRAESKIKLWLVRQDRRADLVEFLVSRWYVKPQVETTVSDGSVLARLPFFEQGRDDLPWQVGTEASDSQSLPMGCFEMAPSETPLVVSLRRASWRGPVLECEVWAFIRRVEAADLPTTLRVRLRSPAPHSPAAQSPGADDLVEVVAEPRCDPAINLWAADRFQDHRRHVFSFEIEADRLTARAGTWVVDFELTVAGLVRTGGLTRVDPQGSAAQLSACVHRGTRLWPKAERRSGFRIEVGSTPAQLVQVRVDGRTVVGAVTAGPATRLRRLVARNKPLEVDVLLSSTGTDRGFSLTLPEPPADSGGSWTVRAVTDEGAEVPVGWPEEVVTGQRKSGPDASVAAVRTAAGNLAVEEASACLLVDAVTVNETALTVEGRWLGRPPSTAVVELRSDDVSVTGTVQESDGGLRVTFGLRLDRWGRGEALLPGRRYALVARGGSSDVAVPAWAGEELLGELPVDHCSTTVRCQVVATRGRAVELVLSAPLDDHTLSPVGQLQLQRRYARALPAIDHRAVYLQSYDGRVATDTQLALHEELRRRGTDVKLYWGVADHATLLPEGAIPLVIKSPEWYDKLASVGYLVNNVDFDRWFAKKPGQRFLQTFHGYPSKAMGLTLWRAKNFSPRRIEAERNRTCETWDLAVTPTPEMSAHYRREYRYEGPLFEQGYPRNDILRSAHREHIRARTRRSLGIAPHQTVVLYAPTWRDDIATGYEAAPLPTHFDLDLATAELGSDFVLLLRGHRFHSRRAAASAAEARLVDVTDYPEVNDLILAADAGVFDYSSIRFDFALCGKPMIFLVPDLDSYAGGGRGFLFDYSDSAPGPKVATSAEVVSSLQNLAGVQDEYRLAYQEFNARFNAWNDGAAAARLVEAFFGPQSRAATEPGGSRSA</sequence>
<protein>
    <submittedName>
        <fullName evidence="8">CDP-glycerol glycerophosphotransferase</fullName>
        <ecNumber evidence="8">2.7.8.12</ecNumber>
    </submittedName>
</protein>
<accession>A0ABS2RDV9</accession>
<dbReference type="Gene3D" id="3.90.550.10">
    <property type="entry name" value="Spore Coat Polysaccharide Biosynthesis Protein SpsA, Chain A"/>
    <property type="match status" value="1"/>
</dbReference>
<comment type="caution">
    <text evidence="8">The sequence shown here is derived from an EMBL/GenBank/DDBJ whole genome shotgun (WGS) entry which is preliminary data.</text>
</comment>
<keyword evidence="9" id="KW-1185">Reference proteome</keyword>
<dbReference type="InterPro" id="IPR029044">
    <property type="entry name" value="Nucleotide-diphossugar_trans"/>
</dbReference>
<proteinExistence type="inferred from homology"/>
<dbReference type="InterPro" id="IPR043148">
    <property type="entry name" value="TagF_C"/>
</dbReference>
<keyword evidence="6" id="KW-0472">Membrane</keyword>
<dbReference type="PANTHER" id="PTHR37316:SF3">
    <property type="entry name" value="TEICHOIC ACID GLYCEROL-PHOSPHATE TRANSFERASE"/>
    <property type="match status" value="1"/>
</dbReference>
<dbReference type="InterPro" id="IPR043149">
    <property type="entry name" value="TagF_N"/>
</dbReference>
<feature type="domain" description="Glycosyltransferase 2-like" evidence="7">
    <location>
        <begin position="40"/>
        <end position="198"/>
    </location>
</feature>
<comment type="subcellular location">
    <subcellularLocation>
        <location evidence="1">Cell membrane</location>
        <topology evidence="1">Peripheral membrane protein</topology>
    </subcellularLocation>
</comment>
<keyword evidence="4 8" id="KW-0808">Transferase</keyword>
<evidence type="ECO:0000256" key="5">
    <source>
        <dbReference type="ARBA" id="ARBA00022944"/>
    </source>
</evidence>
<dbReference type="InterPro" id="IPR051612">
    <property type="entry name" value="Teichoic_Acid_Biosynth"/>
</dbReference>